<dbReference type="PANTHER" id="PTHR32027:SF9">
    <property type="entry name" value="BLL3847 PROTEIN"/>
    <property type="match status" value="1"/>
</dbReference>
<dbReference type="EMBL" id="FNPZ01000003">
    <property type="protein sequence ID" value="SDZ34594.1"/>
    <property type="molecule type" value="Genomic_DNA"/>
</dbReference>
<gene>
    <name evidence="2" type="ORF">SAMN05216554_3425</name>
</gene>
<dbReference type="STRING" id="381665.SAMN05216554_3425"/>
<dbReference type="InterPro" id="IPR013108">
    <property type="entry name" value="Amidohydro_3"/>
</dbReference>
<name>A0A1H3S9L1_9MICO</name>
<keyword evidence="3" id="KW-1185">Reference proteome</keyword>
<accession>A0A1H3S9L1</accession>
<dbReference type="PANTHER" id="PTHR32027">
    <property type="entry name" value="CYTOSINE DEAMINASE"/>
    <property type="match status" value="1"/>
</dbReference>
<feature type="domain" description="Amidohydrolase 3" evidence="1">
    <location>
        <begin position="120"/>
        <end position="416"/>
    </location>
</feature>
<evidence type="ECO:0000313" key="3">
    <source>
        <dbReference type="Proteomes" id="UP000198891"/>
    </source>
</evidence>
<protein>
    <submittedName>
        <fullName evidence="2">Cytosine deaminase</fullName>
    </submittedName>
</protein>
<dbReference type="InterPro" id="IPR052349">
    <property type="entry name" value="Metallo-hydrolase_Enzymes"/>
</dbReference>
<dbReference type="GO" id="GO:0016814">
    <property type="term" value="F:hydrolase activity, acting on carbon-nitrogen (but not peptide) bonds, in cyclic amidines"/>
    <property type="evidence" value="ECO:0007669"/>
    <property type="project" value="TreeGrafter"/>
</dbReference>
<evidence type="ECO:0000313" key="2">
    <source>
        <dbReference type="EMBL" id="SDZ34594.1"/>
    </source>
</evidence>
<reference evidence="2 3" key="1">
    <citation type="submission" date="2016-10" db="EMBL/GenBank/DDBJ databases">
        <authorList>
            <person name="de Groot N.N."/>
        </authorList>
    </citation>
    <scope>NUCLEOTIDE SEQUENCE [LARGE SCALE GENOMIC DNA]</scope>
    <source>
        <strain evidence="2 3">CGMCC 4.3491</strain>
    </source>
</reference>
<dbReference type="InterPro" id="IPR032466">
    <property type="entry name" value="Metal_Hydrolase"/>
</dbReference>
<dbReference type="SUPFAM" id="SSF51556">
    <property type="entry name" value="Metallo-dependent hydrolases"/>
    <property type="match status" value="1"/>
</dbReference>
<evidence type="ECO:0000259" key="1">
    <source>
        <dbReference type="Pfam" id="PF07969"/>
    </source>
</evidence>
<organism evidence="2 3">
    <name type="scientific">Herbiconiux ginsengi</name>
    <dbReference type="NCBI Taxonomy" id="381665"/>
    <lineage>
        <taxon>Bacteria</taxon>
        <taxon>Bacillati</taxon>
        <taxon>Actinomycetota</taxon>
        <taxon>Actinomycetes</taxon>
        <taxon>Micrococcales</taxon>
        <taxon>Microbacteriaceae</taxon>
        <taxon>Herbiconiux</taxon>
    </lineage>
</organism>
<dbReference type="Proteomes" id="UP000198891">
    <property type="component" value="Unassembled WGS sequence"/>
</dbReference>
<dbReference type="InterPro" id="IPR011059">
    <property type="entry name" value="Metal-dep_hydrolase_composite"/>
</dbReference>
<dbReference type="Gene3D" id="2.30.40.10">
    <property type="entry name" value="Urease, subunit C, domain 1"/>
    <property type="match status" value="1"/>
</dbReference>
<dbReference type="Pfam" id="PF07969">
    <property type="entry name" value="Amidohydro_3"/>
    <property type="match status" value="1"/>
</dbReference>
<sequence>MIITRATMPIDSGEIDPMNTLPQRLTRLTDATLPDGRVVDVEITGDSVIAVTPAGSSRPDPRDLANDTTLALDGFLLLTAPAEPHAHLDKALSWDLIEPPMGDLGLAIESWKRYAATMSTESIADRAREQALRMLANGTTAIRCHVDILSGPDPMRGVRALAQVREELRGLLDLELVALAGPTAPSDDVLEALDLGVDLVGGAPHLADDPEADLRRLLALAELRGVGVDMHTDESLDGALTLRTLAEVVRDWDASRPVTAGHCVRLGTLPPAELDEVIAEIVRSDIGIVTLPITNLYLQGWEHPVSTPRGLTAVRSLLDAGARLGAGADNVRDPFNPVGRSDALETASLLVTAGHLTLDEAYAAVSCGARDVMSLPVAGVEVGARAEFLAVRGRSLSDAIANASADRLVVHAGRLVARSQVTRSIALPDLTASAPPTIPAPAEPILETR</sequence>
<proteinExistence type="predicted"/>
<dbReference type="AlphaFoldDB" id="A0A1H3S9L1"/>
<dbReference type="Gene3D" id="3.20.20.140">
    <property type="entry name" value="Metal-dependent hydrolases"/>
    <property type="match status" value="1"/>
</dbReference>